<proteinExistence type="inferred from homology"/>
<dbReference type="GO" id="GO:0016020">
    <property type="term" value="C:membrane"/>
    <property type="evidence" value="ECO:0007669"/>
    <property type="project" value="UniProtKB-SubCell"/>
</dbReference>
<dbReference type="PANTHER" id="PTHR10796">
    <property type="entry name" value="PATCHED-RELATED"/>
    <property type="match status" value="1"/>
</dbReference>
<dbReference type="EMBL" id="LR903633">
    <property type="protein sequence ID" value="CAD7252105.1"/>
    <property type="molecule type" value="Genomic_DNA"/>
</dbReference>
<feature type="domain" description="SSD" evidence="9">
    <location>
        <begin position="423"/>
        <end position="580"/>
    </location>
</feature>
<evidence type="ECO:0000256" key="5">
    <source>
        <dbReference type="ARBA" id="ARBA00023136"/>
    </source>
</evidence>
<dbReference type="Pfam" id="PF02460">
    <property type="entry name" value="Patched"/>
    <property type="match status" value="1"/>
</dbReference>
<evidence type="ECO:0000256" key="2">
    <source>
        <dbReference type="ARBA" id="ARBA00005585"/>
    </source>
</evidence>
<feature type="region of interest" description="Disordered" evidence="7">
    <location>
        <begin position="181"/>
        <end position="202"/>
    </location>
</feature>
<reference evidence="10" key="1">
    <citation type="submission" date="2020-11" db="EMBL/GenBank/DDBJ databases">
        <authorList>
            <person name="Tran Van P."/>
        </authorList>
    </citation>
    <scope>NUCLEOTIDE SEQUENCE</scope>
</reference>
<evidence type="ECO:0000256" key="1">
    <source>
        <dbReference type="ARBA" id="ARBA00004141"/>
    </source>
</evidence>
<evidence type="ECO:0000256" key="3">
    <source>
        <dbReference type="ARBA" id="ARBA00022692"/>
    </source>
</evidence>
<comment type="similarity">
    <text evidence="2">Belongs to the patched family.</text>
</comment>
<dbReference type="Proteomes" id="UP000677054">
    <property type="component" value="Unassembled WGS sequence"/>
</dbReference>
<dbReference type="AlphaFoldDB" id="A0A7R9ADK8"/>
<evidence type="ECO:0000256" key="7">
    <source>
        <dbReference type="SAM" id="MobiDB-lite"/>
    </source>
</evidence>
<dbReference type="PROSITE" id="PS50156">
    <property type="entry name" value="SSD"/>
    <property type="match status" value="1"/>
</dbReference>
<feature type="transmembrane region" description="Helical" evidence="8">
    <location>
        <begin position="422"/>
        <end position="443"/>
    </location>
</feature>
<sequence length="633" mass="71725">MSSPSSPLPERRVLVGNWIPYSKSILRSSIGALSASLVCQRIRNGFAQFRDRLRACFHSFRRYILIAEMVLPAVWIDRQLSRLLGKLGHAVGERPSSFIFGTLFLFLFFATGIQNMNDNYVGDVEWLFTPVHGRGKAEERVYKEYFEQRIHSERRRRRSPRYDLDPDPLRDQMTRRDFTDDLASSWLGGPDRKKLARPSKPQTNHLNDWNIWGSPVYSNELEEAEEKEIRSGRGRRNVKEDLKEKEGIWAMARVLVVAKDEGTMLRNDTLHEFLYVTNRLRSVKLKANGKEYTYENICGNHCWDPRGEIQNFIDLMPRYEAGEVNITYPAFLDPVTLKTMVLPTIFGGIEPSDDGAVVTYVKAAAVTQVAASKPREIFELGYEWLLVAETEMNQLRKELEHLDMYFYSTRIATDQLDRGFNAVFPFVAAAIIILIGFSTLCLVTLDPVKSKPMLAIMGVVSAAIATLASMGFLIYIQIPFIGLNKVAPFLILGIGLDDTFVIVGAWRRTNPRNGVSDRMRATYAEAAVSVTITSLTDGISFLIGALTDIPSIYVFCTYTGTAVVFLYFCHLTFFGGFLALTGYAEQANRHSITCFKVPAKSEARQSLSTFRTFESPPVDFNPTNFEFAKFVYI</sequence>
<evidence type="ECO:0000259" key="9">
    <source>
        <dbReference type="PROSITE" id="PS50156"/>
    </source>
</evidence>
<protein>
    <recommendedName>
        <fullName evidence="9">SSD domain-containing protein</fullName>
    </recommendedName>
</protein>
<gene>
    <name evidence="10" type="ORF">DSTB1V02_LOCUS11866</name>
</gene>
<feature type="transmembrane region" description="Helical" evidence="8">
    <location>
        <begin position="486"/>
        <end position="506"/>
    </location>
</feature>
<organism evidence="10">
    <name type="scientific">Darwinula stevensoni</name>
    <dbReference type="NCBI Taxonomy" id="69355"/>
    <lineage>
        <taxon>Eukaryota</taxon>
        <taxon>Metazoa</taxon>
        <taxon>Ecdysozoa</taxon>
        <taxon>Arthropoda</taxon>
        <taxon>Crustacea</taxon>
        <taxon>Oligostraca</taxon>
        <taxon>Ostracoda</taxon>
        <taxon>Podocopa</taxon>
        <taxon>Podocopida</taxon>
        <taxon>Darwinulocopina</taxon>
        <taxon>Darwinuloidea</taxon>
        <taxon>Darwinulidae</taxon>
        <taxon>Darwinula</taxon>
    </lineage>
</organism>
<evidence type="ECO:0000313" key="10">
    <source>
        <dbReference type="EMBL" id="CAD7252105.1"/>
    </source>
</evidence>
<evidence type="ECO:0000313" key="11">
    <source>
        <dbReference type="Proteomes" id="UP000677054"/>
    </source>
</evidence>
<feature type="transmembrane region" description="Helical" evidence="8">
    <location>
        <begin position="552"/>
        <end position="580"/>
    </location>
</feature>
<name>A0A7R9ADK8_9CRUS</name>
<feature type="transmembrane region" description="Helical" evidence="8">
    <location>
        <begin position="455"/>
        <end position="480"/>
    </location>
</feature>
<dbReference type="PANTHER" id="PTHR10796:SF92">
    <property type="entry name" value="PATCHED-RELATED, ISOFORM A"/>
    <property type="match status" value="1"/>
</dbReference>
<dbReference type="OrthoDB" id="5819432at2759"/>
<dbReference type="EMBL" id="CAJPEV010004116">
    <property type="protein sequence ID" value="CAG0901201.1"/>
    <property type="molecule type" value="Genomic_DNA"/>
</dbReference>
<dbReference type="InterPro" id="IPR051697">
    <property type="entry name" value="Patched_domain-protein"/>
</dbReference>
<comment type="subcellular location">
    <subcellularLocation>
        <location evidence="1">Membrane</location>
        <topology evidence="1">Multi-pass membrane protein</topology>
    </subcellularLocation>
</comment>
<feature type="non-terminal residue" evidence="10">
    <location>
        <position position="633"/>
    </location>
</feature>
<evidence type="ECO:0000256" key="8">
    <source>
        <dbReference type="SAM" id="Phobius"/>
    </source>
</evidence>
<evidence type="ECO:0000256" key="4">
    <source>
        <dbReference type="ARBA" id="ARBA00022989"/>
    </source>
</evidence>
<keyword evidence="5 8" id="KW-0472">Membrane</keyword>
<keyword evidence="4 8" id="KW-1133">Transmembrane helix</keyword>
<dbReference type="InterPro" id="IPR000731">
    <property type="entry name" value="SSD"/>
</dbReference>
<dbReference type="InterPro" id="IPR003392">
    <property type="entry name" value="PTHD_SSD"/>
</dbReference>
<keyword evidence="3 8" id="KW-0812">Transmembrane</keyword>
<dbReference type="Gene3D" id="1.20.1640.10">
    <property type="entry name" value="Multidrug efflux transporter AcrB transmembrane domain"/>
    <property type="match status" value="1"/>
</dbReference>
<keyword evidence="6" id="KW-0325">Glycoprotein</keyword>
<accession>A0A7R9ADK8</accession>
<dbReference type="SUPFAM" id="SSF82866">
    <property type="entry name" value="Multidrug efflux transporter AcrB transmembrane domain"/>
    <property type="match status" value="1"/>
</dbReference>
<evidence type="ECO:0000256" key="6">
    <source>
        <dbReference type="ARBA" id="ARBA00023180"/>
    </source>
</evidence>
<keyword evidence="11" id="KW-1185">Reference proteome</keyword>
<feature type="transmembrane region" description="Helical" evidence="8">
    <location>
        <begin position="526"/>
        <end position="546"/>
    </location>
</feature>